<dbReference type="Pfam" id="PF00786">
    <property type="entry name" value="PBD"/>
    <property type="match status" value="1"/>
</dbReference>
<dbReference type="Proteomes" id="UP001159427">
    <property type="component" value="Unassembled WGS sequence"/>
</dbReference>
<feature type="region of interest" description="Disordered" evidence="2">
    <location>
        <begin position="275"/>
        <end position="339"/>
    </location>
</feature>
<proteinExistence type="predicted"/>
<reference evidence="4 5" key="1">
    <citation type="submission" date="2022-05" db="EMBL/GenBank/DDBJ databases">
        <authorList>
            <consortium name="Genoscope - CEA"/>
            <person name="William W."/>
        </authorList>
    </citation>
    <scope>NUCLEOTIDE SEQUENCE [LARGE SCALE GENOMIC DNA]</scope>
</reference>
<feature type="compositionally biased region" description="Basic and acidic residues" evidence="2">
    <location>
        <begin position="202"/>
        <end position="214"/>
    </location>
</feature>
<feature type="compositionally biased region" description="Polar residues" evidence="2">
    <location>
        <begin position="285"/>
        <end position="299"/>
    </location>
</feature>
<evidence type="ECO:0000256" key="1">
    <source>
        <dbReference type="SAM" id="Coils"/>
    </source>
</evidence>
<dbReference type="PROSITE" id="PS50108">
    <property type="entry name" value="CRIB"/>
    <property type="match status" value="1"/>
</dbReference>
<comment type="caution">
    <text evidence="4">The sequence shown here is derived from an EMBL/GenBank/DDBJ whole genome shotgun (WGS) entry which is preliminary data.</text>
</comment>
<dbReference type="Gene3D" id="3.90.810.10">
    <property type="entry name" value="CRIB domain"/>
    <property type="match status" value="1"/>
</dbReference>
<evidence type="ECO:0000256" key="2">
    <source>
        <dbReference type="SAM" id="MobiDB-lite"/>
    </source>
</evidence>
<sequence>MDPRKFLKRLARELGLLRNDESSSTAEQKVSQPENFQHRVHVALDENSGGFVGLPPQWKQIVEKTKSDGDSLNENARSASGTRFAQRLRHKSDDRRALDRTYLRTSRENFASLAASLDTPRSRASVADSQDLIIERLKRELREYKARNPQGITESTEDVFGRSTMQDLNIASQSMASSSRLVVSNHGRFNSTLPRSYVSNPHKFDESAAEDEGRSSIGNHVNSGLGESSKNALSPMRNRNSNGAIPNHGRFYNSTLPRSYANDSHEFDELIEDEDFPSQHEERSSISNHKNSAESSKNRLSPMKNRNSHGAIPSQSLTKLNGVRANGNVRALRRSESEV</sequence>
<feature type="domain" description="CRIB" evidence="3">
    <location>
        <begin position="30"/>
        <end position="43"/>
    </location>
</feature>
<feature type="region of interest" description="Disordered" evidence="2">
    <location>
        <begin position="65"/>
        <end position="91"/>
    </location>
</feature>
<keyword evidence="5" id="KW-1185">Reference proteome</keyword>
<dbReference type="SMART" id="SM00285">
    <property type="entry name" value="PBD"/>
    <property type="match status" value="1"/>
</dbReference>
<feature type="coiled-coil region" evidence="1">
    <location>
        <begin position="127"/>
        <end position="154"/>
    </location>
</feature>
<feature type="compositionally biased region" description="Polar residues" evidence="2">
    <location>
        <begin position="190"/>
        <end position="199"/>
    </location>
</feature>
<evidence type="ECO:0000259" key="3">
    <source>
        <dbReference type="PROSITE" id="PS50108"/>
    </source>
</evidence>
<feature type="compositionally biased region" description="Polar residues" evidence="2">
    <location>
        <begin position="70"/>
        <end position="83"/>
    </location>
</feature>
<dbReference type="InterPro" id="IPR000095">
    <property type="entry name" value="CRIB_dom"/>
</dbReference>
<dbReference type="EMBL" id="CALNXI010000722">
    <property type="protein sequence ID" value="CAH3040472.1"/>
    <property type="molecule type" value="Genomic_DNA"/>
</dbReference>
<name>A0ABN8N2N2_9CNID</name>
<keyword evidence="1" id="KW-0175">Coiled coil</keyword>
<gene>
    <name evidence="4" type="ORF">PEVE_00040098</name>
</gene>
<protein>
    <recommendedName>
        <fullName evidence="3">CRIB domain-containing protein</fullName>
    </recommendedName>
</protein>
<organism evidence="4 5">
    <name type="scientific">Porites evermanni</name>
    <dbReference type="NCBI Taxonomy" id="104178"/>
    <lineage>
        <taxon>Eukaryota</taxon>
        <taxon>Metazoa</taxon>
        <taxon>Cnidaria</taxon>
        <taxon>Anthozoa</taxon>
        <taxon>Hexacorallia</taxon>
        <taxon>Scleractinia</taxon>
        <taxon>Fungiina</taxon>
        <taxon>Poritidae</taxon>
        <taxon>Porites</taxon>
    </lineage>
</organism>
<evidence type="ECO:0000313" key="5">
    <source>
        <dbReference type="Proteomes" id="UP001159427"/>
    </source>
</evidence>
<evidence type="ECO:0000313" key="4">
    <source>
        <dbReference type="EMBL" id="CAH3040472.1"/>
    </source>
</evidence>
<dbReference type="InterPro" id="IPR036936">
    <property type="entry name" value="CRIB_dom_sf"/>
</dbReference>
<accession>A0ABN8N2N2</accession>
<feature type="region of interest" description="Disordered" evidence="2">
    <location>
        <begin position="190"/>
        <end position="251"/>
    </location>
</feature>
<feature type="compositionally biased region" description="Polar residues" evidence="2">
    <location>
        <begin position="216"/>
        <end position="244"/>
    </location>
</feature>